<dbReference type="PRINTS" id="PR00695">
    <property type="entry name" value="CUNO2RDTASE"/>
</dbReference>
<dbReference type="Gene3D" id="2.60.40.420">
    <property type="entry name" value="Cupredoxins - blue copper proteins"/>
    <property type="match status" value="3"/>
</dbReference>
<feature type="transmembrane region" description="Helical" evidence="11">
    <location>
        <begin position="194"/>
        <end position="213"/>
    </location>
</feature>
<sequence length="887" mass="92328">MTTLQSPSSSPSANRSDAPAAGTRGFWPIRDLPVVGWLLAAVIVALVHQWVPEPRWLLLHLLLLGAAGHAILVWSRYFADTLLRGPATPRREQSIRLATFDLGAVAVTIGVALDGWLLVLAGAVAVALAVTWHVASLAQGLRGRFRSRFAPTVHYYLAAGALLPVGATLGVWLARGLTDPLDARVRIAHAGINVLGWVGLTVLGTLVTLWPTMLRTRLAEGAEKASRAALPVLVVGIALVAAAAWADQPRVVAVGLVTYLAGVLVLARPMVDAARVKPPGSFPTWSVGAGVLWLAAMLAWVSVRIAVGGQWDDGSTALHDAAPFLAAGFVAQVLLGALSYLVPVVLGGGPAAVRAANRALDSGGALRVALANGGLLLCLLPVTSVVRVVASVLVLGALASFVLLLLLAVRSRHRGTATPASAERPRGQNTGLAAVGVALAVLAVAVGGAVDPAALGTASSADAGVAPTGRTVEVEVVAGEMRFTPDRVEVAAGDRLVITLRNESAGDVHDLVLETGADTGRIAPGEEAVLDVGVVGRNLDGWCSVVGHRQMGMTFDVEVAGGDPDASGGDAAGDAADTAEPAGHEDHGHDASGAPISSAGEPGPGFAAYDPVLPPLAPGRVHRRTFRITEQQEEVAPGVTQEVWTFNGTAPGPVLRGRVGDRFVITLVNDGTMGHSIDFHAGVRAPDDVMRTIPPGESLTYRFTATRAGVWMYHCSTMPMTAHIANGLFGAVVIEPPGLPRVDREYVLVQSEQYHGADGAVADLDKVAAEEPDAVVFNGYPDQYAREPLRARTGERVRIWVLDAGPSRASSFHVVGGQFDTVFDEGAWQLGSRSGPARDGGAQVLPLLPAQGGFVEVVLDEPGDYPFVSHVMVDAERGARGVLRVRR</sequence>
<dbReference type="PANTHER" id="PTHR11709">
    <property type="entry name" value="MULTI-COPPER OXIDASE"/>
    <property type="match status" value="1"/>
</dbReference>
<dbReference type="InterPro" id="IPR008972">
    <property type="entry name" value="Cupredoxin"/>
</dbReference>
<feature type="transmembrane region" description="Helical" evidence="11">
    <location>
        <begin position="282"/>
        <end position="301"/>
    </location>
</feature>
<dbReference type="AlphaFoldDB" id="A0A6J7LDM5"/>
<dbReference type="InterPro" id="IPR011707">
    <property type="entry name" value="Cu-oxidase-like_N"/>
</dbReference>
<feature type="transmembrane region" description="Helical" evidence="11">
    <location>
        <begin position="251"/>
        <end position="270"/>
    </location>
</feature>
<name>A0A6J7LDM5_9ZZZZ</name>
<dbReference type="InterPro" id="IPR001287">
    <property type="entry name" value="NO2-reductase_Cu"/>
</dbReference>
<keyword evidence="11" id="KW-0472">Membrane</keyword>
<evidence type="ECO:0000256" key="9">
    <source>
        <dbReference type="ARBA" id="ARBA00049340"/>
    </source>
</evidence>
<feature type="region of interest" description="Disordered" evidence="10">
    <location>
        <begin position="1"/>
        <end position="20"/>
    </location>
</feature>
<evidence type="ECO:0000256" key="7">
    <source>
        <dbReference type="ARBA" id="ARBA00023002"/>
    </source>
</evidence>
<dbReference type="CDD" id="cd04208">
    <property type="entry name" value="CuRO_2_CuNIR"/>
    <property type="match status" value="1"/>
</dbReference>
<evidence type="ECO:0000259" key="12">
    <source>
        <dbReference type="Pfam" id="PF07732"/>
    </source>
</evidence>
<feature type="transmembrane region" description="Helical" evidence="11">
    <location>
        <begin position="321"/>
        <end position="343"/>
    </location>
</feature>
<dbReference type="InterPro" id="IPR045087">
    <property type="entry name" value="Cu-oxidase_fam"/>
</dbReference>
<evidence type="ECO:0000256" key="5">
    <source>
        <dbReference type="ARBA" id="ARBA00022723"/>
    </source>
</evidence>
<comment type="subunit">
    <text evidence="2">Homotrimer.</text>
</comment>
<feature type="transmembrane region" description="Helical" evidence="11">
    <location>
        <begin position="153"/>
        <end position="174"/>
    </location>
</feature>
<keyword evidence="11" id="KW-1133">Transmembrane helix</keyword>
<feature type="transmembrane region" description="Helical" evidence="11">
    <location>
        <begin position="57"/>
        <end position="74"/>
    </location>
</feature>
<evidence type="ECO:0000256" key="11">
    <source>
        <dbReference type="SAM" id="Phobius"/>
    </source>
</evidence>
<keyword evidence="11" id="KW-0812">Transmembrane</keyword>
<feature type="transmembrane region" description="Helical" evidence="11">
    <location>
        <begin position="225"/>
        <end position="245"/>
    </location>
</feature>
<comment type="catalytic activity">
    <reaction evidence="9">
        <text>nitric oxide + Fe(III)-[cytochrome c] + H2O = Fe(II)-[cytochrome c] + nitrite + 2 H(+)</text>
        <dbReference type="Rhea" id="RHEA:15233"/>
        <dbReference type="Rhea" id="RHEA-COMP:10350"/>
        <dbReference type="Rhea" id="RHEA-COMP:14399"/>
        <dbReference type="ChEBI" id="CHEBI:15377"/>
        <dbReference type="ChEBI" id="CHEBI:15378"/>
        <dbReference type="ChEBI" id="CHEBI:16301"/>
        <dbReference type="ChEBI" id="CHEBI:16480"/>
        <dbReference type="ChEBI" id="CHEBI:29033"/>
        <dbReference type="ChEBI" id="CHEBI:29034"/>
        <dbReference type="EC" id="1.7.2.1"/>
    </reaction>
</comment>
<comment type="cofactor">
    <cofactor evidence="1">
        <name>Cu(+)</name>
        <dbReference type="ChEBI" id="CHEBI:49552"/>
    </cofactor>
</comment>
<reference evidence="13" key="1">
    <citation type="submission" date="2020-05" db="EMBL/GenBank/DDBJ databases">
        <authorList>
            <person name="Chiriac C."/>
            <person name="Salcher M."/>
            <person name="Ghai R."/>
            <person name="Kavagutti S V."/>
        </authorList>
    </citation>
    <scope>NUCLEOTIDE SEQUENCE</scope>
</reference>
<evidence type="ECO:0000256" key="1">
    <source>
        <dbReference type="ARBA" id="ARBA00001960"/>
    </source>
</evidence>
<dbReference type="EMBL" id="CAFBMW010000056">
    <property type="protein sequence ID" value="CAB4965765.1"/>
    <property type="molecule type" value="Genomic_DNA"/>
</dbReference>
<organism evidence="13">
    <name type="scientific">freshwater metagenome</name>
    <dbReference type="NCBI Taxonomy" id="449393"/>
    <lineage>
        <taxon>unclassified sequences</taxon>
        <taxon>metagenomes</taxon>
        <taxon>ecological metagenomes</taxon>
    </lineage>
</organism>
<evidence type="ECO:0000256" key="4">
    <source>
        <dbReference type="ARBA" id="ARBA00017290"/>
    </source>
</evidence>
<feature type="transmembrane region" description="Helical" evidence="11">
    <location>
        <begin position="34"/>
        <end position="51"/>
    </location>
</feature>
<evidence type="ECO:0000313" key="13">
    <source>
        <dbReference type="EMBL" id="CAB4965765.1"/>
    </source>
</evidence>
<evidence type="ECO:0000256" key="2">
    <source>
        <dbReference type="ARBA" id="ARBA00011233"/>
    </source>
</evidence>
<dbReference type="Pfam" id="PF07732">
    <property type="entry name" value="Cu-oxidase_3"/>
    <property type="match status" value="1"/>
</dbReference>
<evidence type="ECO:0000256" key="6">
    <source>
        <dbReference type="ARBA" id="ARBA00022737"/>
    </source>
</evidence>
<keyword evidence="7" id="KW-0560">Oxidoreductase</keyword>
<protein>
    <recommendedName>
        <fullName evidence="4">Copper-containing nitrite reductase</fullName>
        <ecNumber evidence="3">1.7.2.1</ecNumber>
    </recommendedName>
</protein>
<gene>
    <name evidence="13" type="ORF">UFOPK3662_03753</name>
</gene>
<dbReference type="GO" id="GO:0005507">
    <property type="term" value="F:copper ion binding"/>
    <property type="evidence" value="ECO:0007669"/>
    <property type="project" value="InterPro"/>
</dbReference>
<proteinExistence type="predicted"/>
<evidence type="ECO:0000256" key="3">
    <source>
        <dbReference type="ARBA" id="ARBA00011882"/>
    </source>
</evidence>
<dbReference type="PANTHER" id="PTHR11709:SF394">
    <property type="entry name" value="FI03373P-RELATED"/>
    <property type="match status" value="1"/>
</dbReference>
<dbReference type="EC" id="1.7.2.1" evidence="3"/>
<feature type="transmembrane region" description="Helical" evidence="11">
    <location>
        <begin position="119"/>
        <end position="141"/>
    </location>
</feature>
<keyword evidence="6" id="KW-0677">Repeat</keyword>
<keyword evidence="5" id="KW-0479">Metal-binding</keyword>
<evidence type="ECO:0000256" key="10">
    <source>
        <dbReference type="SAM" id="MobiDB-lite"/>
    </source>
</evidence>
<dbReference type="CDD" id="cd11020">
    <property type="entry name" value="CuRO_1_CuNIR"/>
    <property type="match status" value="1"/>
</dbReference>
<feature type="transmembrane region" description="Helical" evidence="11">
    <location>
        <begin position="430"/>
        <end position="450"/>
    </location>
</feature>
<feature type="transmembrane region" description="Helical" evidence="11">
    <location>
        <begin position="388"/>
        <end position="409"/>
    </location>
</feature>
<dbReference type="SUPFAM" id="SSF49503">
    <property type="entry name" value="Cupredoxins"/>
    <property type="match status" value="3"/>
</dbReference>
<keyword evidence="8" id="KW-0186">Copper</keyword>
<accession>A0A6J7LDM5</accession>
<feature type="compositionally biased region" description="Low complexity" evidence="10">
    <location>
        <begin position="560"/>
        <end position="581"/>
    </location>
</feature>
<feature type="domain" description="Plastocyanin-like" evidence="12">
    <location>
        <begin position="629"/>
        <end position="737"/>
    </location>
</feature>
<dbReference type="GO" id="GO:0050421">
    <property type="term" value="F:nitrite reductase (NO-forming) activity"/>
    <property type="evidence" value="ECO:0007669"/>
    <property type="project" value="UniProtKB-EC"/>
</dbReference>
<feature type="region of interest" description="Disordered" evidence="10">
    <location>
        <begin position="558"/>
        <end position="609"/>
    </location>
</feature>
<evidence type="ECO:0000256" key="8">
    <source>
        <dbReference type="ARBA" id="ARBA00023008"/>
    </source>
</evidence>